<evidence type="ECO:0000256" key="4">
    <source>
        <dbReference type="SAM" id="MobiDB-lite"/>
    </source>
</evidence>
<dbReference type="InterPro" id="IPR058625">
    <property type="entry name" value="MdtA-like_BSH"/>
</dbReference>
<dbReference type="Proteomes" id="UP000318453">
    <property type="component" value="Chromosome"/>
</dbReference>
<feature type="domain" description="YknX-like C-terminal permuted SH3-like" evidence="7">
    <location>
        <begin position="393"/>
        <end position="460"/>
    </location>
</feature>
<dbReference type="KEGG" id="enn:FRE64_14665"/>
<evidence type="ECO:0000256" key="1">
    <source>
        <dbReference type="ARBA" id="ARBA00004196"/>
    </source>
</evidence>
<dbReference type="Gene3D" id="2.40.30.170">
    <property type="match status" value="1"/>
</dbReference>
<feature type="domain" description="Multidrug resistance protein MdtA-like barrel-sandwich hybrid" evidence="6">
    <location>
        <begin position="80"/>
        <end position="283"/>
    </location>
</feature>
<evidence type="ECO:0000259" key="6">
    <source>
        <dbReference type="Pfam" id="PF25917"/>
    </source>
</evidence>
<dbReference type="Gene3D" id="2.40.50.100">
    <property type="match status" value="1"/>
</dbReference>
<evidence type="ECO:0000313" key="8">
    <source>
        <dbReference type="EMBL" id="QDZ41074.1"/>
    </source>
</evidence>
<dbReference type="AlphaFoldDB" id="A0A5B8NPY6"/>
<dbReference type="OrthoDB" id="9791520at2"/>
<accession>A0A5B8NPY6</accession>
<dbReference type="Pfam" id="PF25917">
    <property type="entry name" value="BSH_RND"/>
    <property type="match status" value="1"/>
</dbReference>
<dbReference type="Gene3D" id="1.10.287.470">
    <property type="entry name" value="Helix hairpin bin"/>
    <property type="match status" value="2"/>
</dbReference>
<proteinExistence type="predicted"/>
<keyword evidence="9" id="KW-1185">Reference proteome</keyword>
<dbReference type="Gene3D" id="2.40.420.20">
    <property type="match status" value="1"/>
</dbReference>
<evidence type="ECO:0000256" key="3">
    <source>
        <dbReference type="SAM" id="Coils"/>
    </source>
</evidence>
<keyword evidence="5" id="KW-0472">Membrane</keyword>
<dbReference type="GO" id="GO:0030313">
    <property type="term" value="C:cell envelope"/>
    <property type="evidence" value="ECO:0007669"/>
    <property type="project" value="UniProtKB-SubCell"/>
</dbReference>
<keyword evidence="5" id="KW-0812">Transmembrane</keyword>
<feature type="compositionally biased region" description="Polar residues" evidence="4">
    <location>
        <begin position="1"/>
        <end position="19"/>
    </location>
</feature>
<keyword evidence="5" id="KW-1133">Transmembrane helix</keyword>
<comment type="subcellular location">
    <subcellularLocation>
        <location evidence="1">Cell envelope</location>
    </subcellularLocation>
</comment>
<dbReference type="InterPro" id="IPR050465">
    <property type="entry name" value="UPF0194_transport"/>
</dbReference>
<reference evidence="8" key="1">
    <citation type="submission" date="2019-08" db="EMBL/GenBank/DDBJ databases">
        <title>Carotenoids and Carotenoid Binding Proteins in the Halophilic Cyanobacterium Euhalothece sp. ZM00.</title>
        <authorList>
            <person name="Cho S.M."/>
            <person name="Song J.Y."/>
            <person name="Park Y.-I."/>
        </authorList>
    </citation>
    <scope>NUCLEOTIDE SEQUENCE [LARGE SCALE GENOMIC DNA]</scope>
    <source>
        <strain evidence="8">Z-M001</strain>
    </source>
</reference>
<protein>
    <submittedName>
        <fullName evidence="8">HlyD family efflux transporter periplasmic adaptor subunit</fullName>
    </submittedName>
</protein>
<dbReference type="EMBL" id="CP042326">
    <property type="protein sequence ID" value="QDZ41074.1"/>
    <property type="molecule type" value="Genomic_DNA"/>
</dbReference>
<evidence type="ECO:0000256" key="5">
    <source>
        <dbReference type="SAM" id="Phobius"/>
    </source>
</evidence>
<dbReference type="SUPFAM" id="SSF111369">
    <property type="entry name" value="HlyD-like secretion proteins"/>
    <property type="match status" value="1"/>
</dbReference>
<evidence type="ECO:0000259" key="7">
    <source>
        <dbReference type="Pfam" id="PF25989"/>
    </source>
</evidence>
<dbReference type="PANTHER" id="PTHR32347:SF29">
    <property type="entry name" value="UPF0194 MEMBRANE PROTEIN YBHG"/>
    <property type="match status" value="1"/>
</dbReference>
<feature type="region of interest" description="Disordered" evidence="4">
    <location>
        <begin position="1"/>
        <end position="21"/>
    </location>
</feature>
<gene>
    <name evidence="8" type="ORF">FRE64_14665</name>
</gene>
<keyword evidence="2 3" id="KW-0175">Coiled coil</keyword>
<dbReference type="InterPro" id="IPR058637">
    <property type="entry name" value="YknX-like_C"/>
</dbReference>
<feature type="coiled-coil region" evidence="3">
    <location>
        <begin position="118"/>
        <end position="273"/>
    </location>
</feature>
<feature type="transmembrane region" description="Helical" evidence="5">
    <location>
        <begin position="29"/>
        <end position="46"/>
    </location>
</feature>
<organism evidence="8 9">
    <name type="scientific">Euhalothece natronophila Z-M001</name>
    <dbReference type="NCBI Taxonomy" id="522448"/>
    <lineage>
        <taxon>Bacteria</taxon>
        <taxon>Bacillati</taxon>
        <taxon>Cyanobacteriota</taxon>
        <taxon>Cyanophyceae</taxon>
        <taxon>Oscillatoriophycideae</taxon>
        <taxon>Chroococcales</taxon>
        <taxon>Halothecacae</taxon>
        <taxon>Halothece cluster</taxon>
        <taxon>Euhalothece</taxon>
    </lineage>
</organism>
<dbReference type="Pfam" id="PF25989">
    <property type="entry name" value="YknX_C"/>
    <property type="match status" value="1"/>
</dbReference>
<evidence type="ECO:0000313" key="9">
    <source>
        <dbReference type="Proteomes" id="UP000318453"/>
    </source>
</evidence>
<dbReference type="PANTHER" id="PTHR32347">
    <property type="entry name" value="EFFLUX SYSTEM COMPONENT YKNX-RELATED"/>
    <property type="match status" value="1"/>
</dbReference>
<dbReference type="RefSeq" id="WP_146296911.1">
    <property type="nucleotide sequence ID" value="NZ_CP042326.1"/>
</dbReference>
<evidence type="ECO:0000256" key="2">
    <source>
        <dbReference type="ARBA" id="ARBA00023054"/>
    </source>
</evidence>
<sequence>MNNNHNITVSSFDTETPSPTRKRAFPKKWLYGAGAVGLVALIAYTLRPQPLSVDLGEVERGTLQLTVDAEGRTRVRDRFTVSASVSGNLQRISLQAGDEVEEGMILAQIDPLPITSQVEATQAQLQALQAEMSGVETQRPKPEALREADSRIESALARKRQAQAQVEEAESAFNQAQRDRDRSQTLWEEGVIPRQDLENAELRETQRRRELNTAREQVAVAEADIQGAREQRANLEAQQQDPDYLLDVYQSRMAAVEAELEQLSADAERTNIVAPSSGQVLEVLEKSARHVNAGTPLIEIGNPNQLEIVIDVLSTEAVRVQPGATIQVERWGGDTPLQATVRKVEPSAFTKTSALGVEEQRVNVIADFTEDQVPLGDGYRVEARIVTWEEDEVLKVPISALFRCEEDWCVFVKENGRAQRQKIDITQRSDRFAAVKSGLNAGDLVIQHPSDEVTSGTRIQGE</sequence>
<name>A0A5B8NPY6_9CHRO</name>